<dbReference type="PROSITE" id="PS51257">
    <property type="entry name" value="PROKAR_LIPOPROTEIN"/>
    <property type="match status" value="1"/>
</dbReference>
<dbReference type="PANTHER" id="PTHR40269">
    <property type="entry name" value="OUTER MEMBRANE PROTEIN-RELATED"/>
    <property type="match status" value="1"/>
</dbReference>
<dbReference type="PANTHER" id="PTHR40269:SF1">
    <property type="entry name" value="OUTER MEMBRANE PROTEIN"/>
    <property type="match status" value="1"/>
</dbReference>
<evidence type="ECO:0000256" key="2">
    <source>
        <dbReference type="SAM" id="SignalP"/>
    </source>
</evidence>
<feature type="chain" id="PRO_5016639374" evidence="2">
    <location>
        <begin position="24"/>
        <end position="426"/>
    </location>
</feature>
<dbReference type="AlphaFoldDB" id="A0A380A6K6"/>
<feature type="compositionally biased region" description="Basic and acidic residues" evidence="1">
    <location>
        <begin position="348"/>
        <end position="357"/>
    </location>
</feature>
<keyword evidence="2" id="KW-0732">Signal</keyword>
<evidence type="ECO:0000256" key="1">
    <source>
        <dbReference type="SAM" id="MobiDB-lite"/>
    </source>
</evidence>
<gene>
    <name evidence="3" type="ORF">NCTC11544_03606</name>
</gene>
<dbReference type="Proteomes" id="UP000255529">
    <property type="component" value="Unassembled WGS sequence"/>
</dbReference>
<name>A0A380A6K6_9GAMM</name>
<dbReference type="Pfam" id="PF11737">
    <property type="entry name" value="DUF3300"/>
    <property type="match status" value="1"/>
</dbReference>
<organism evidence="3 4">
    <name type="scientific">Serratia quinivorans</name>
    <dbReference type="NCBI Taxonomy" id="137545"/>
    <lineage>
        <taxon>Bacteria</taxon>
        <taxon>Pseudomonadati</taxon>
        <taxon>Pseudomonadota</taxon>
        <taxon>Gammaproteobacteria</taxon>
        <taxon>Enterobacterales</taxon>
        <taxon>Yersiniaceae</taxon>
        <taxon>Serratia</taxon>
    </lineage>
</organism>
<proteinExistence type="predicted"/>
<feature type="region of interest" description="Disordered" evidence="1">
    <location>
        <begin position="391"/>
        <end position="426"/>
    </location>
</feature>
<evidence type="ECO:0000313" key="3">
    <source>
        <dbReference type="EMBL" id="SUI75427.1"/>
    </source>
</evidence>
<accession>A0A380A6K6</accession>
<feature type="region of interest" description="Disordered" evidence="1">
    <location>
        <begin position="324"/>
        <end position="367"/>
    </location>
</feature>
<dbReference type="EMBL" id="UGYN01000002">
    <property type="protein sequence ID" value="SUI75427.1"/>
    <property type="molecule type" value="Genomic_DNA"/>
</dbReference>
<protein>
    <submittedName>
        <fullName evidence="3">Protein of uncharacterized function (DUF3300)</fullName>
    </submittedName>
</protein>
<sequence>MFNMKKLPWVLMALLALSGCDRAQDRPAPPSSSSATAPVPLVQNSGLPQSAASTQQLYSLLGPIALFPDNLLAQVLAASTTPDQVTAANAWLLQNKSLTGNALTQAVNAQPWAPAVKAMVTFPDVLQQMAQNPGWTQALGSAYSQDPSDVMNAVQLLRQRASNSGALKSNAQQQVIVTANNAAGTPATAANKTTAAPTQTIVIKPAQPSVVYVPSYGTAVYGNPPVAYYPGYAPPPAYSTSDMVATGLISFTAGVMVGSMFDNNWGVHWGGSPVVVYNNRTFISNNDWHHNGYGPRAPFSEPHFAPARSNFTPRHATPLDHQGLRSPTFDPHRNAERYAGPVRTTTRQSERHVEHALPQRSSGLQSERHLAPGPVRLSSVHQPQFQRERDVRPFGDGASHPAFSSALNRSWGDGHLFGGNNHRRRL</sequence>
<dbReference type="InterPro" id="IPR021728">
    <property type="entry name" value="DUF3300"/>
</dbReference>
<dbReference type="RefSeq" id="WP_115183964.1">
    <property type="nucleotide sequence ID" value="NZ_CAMKUF010000003.1"/>
</dbReference>
<feature type="region of interest" description="Disordered" evidence="1">
    <location>
        <begin position="23"/>
        <end position="42"/>
    </location>
</feature>
<reference evidence="3 4" key="1">
    <citation type="submission" date="2018-06" db="EMBL/GenBank/DDBJ databases">
        <authorList>
            <consortium name="Pathogen Informatics"/>
            <person name="Doyle S."/>
        </authorList>
    </citation>
    <scope>NUCLEOTIDE SEQUENCE [LARGE SCALE GENOMIC DNA]</scope>
    <source>
        <strain evidence="3 4">NCTC11544</strain>
    </source>
</reference>
<evidence type="ECO:0000313" key="4">
    <source>
        <dbReference type="Proteomes" id="UP000255529"/>
    </source>
</evidence>
<feature type="signal peptide" evidence="2">
    <location>
        <begin position="1"/>
        <end position="23"/>
    </location>
</feature>